<evidence type="ECO:0000256" key="1">
    <source>
        <dbReference type="SAM" id="MobiDB-lite"/>
    </source>
</evidence>
<reference evidence="2 3" key="1">
    <citation type="submission" date="2014-09" db="EMBL/GenBank/DDBJ databases">
        <authorList>
            <person name="Regsiter A."/>
        </authorList>
    </citation>
    <scope>NUCLEOTIDE SEQUENCE [LARGE SCALE GENOMIC DNA]</scope>
</reference>
<accession>A0A0U5FK69</accession>
<evidence type="ECO:0000313" key="3">
    <source>
        <dbReference type="Proteomes" id="UP000052230"/>
    </source>
</evidence>
<dbReference type="Proteomes" id="UP000052230">
    <property type="component" value="Unassembled WGS sequence"/>
</dbReference>
<evidence type="ECO:0000313" key="2">
    <source>
        <dbReference type="EMBL" id="CEG17685.1"/>
    </source>
</evidence>
<sequence length="84" mass="8937">MPSGNSPRDGLNDPPDLSNSSFLHVNDEQHVAFGAISATSSGFSCRQAALPPGRQQLPAHHPSVGFWPGYCLRPRTPAKDEIAA</sequence>
<proteinExistence type="predicted"/>
<gene>
    <name evidence="2" type="ORF">XAC3562_630150</name>
</gene>
<dbReference type="EMBL" id="CCXZ01000159">
    <property type="protein sequence ID" value="CEG17685.1"/>
    <property type="molecule type" value="Genomic_DNA"/>
</dbReference>
<organism evidence="2 3">
    <name type="scientific">Xanthomonas citri pv. citri</name>
    <dbReference type="NCBI Taxonomy" id="611301"/>
    <lineage>
        <taxon>Bacteria</taxon>
        <taxon>Pseudomonadati</taxon>
        <taxon>Pseudomonadota</taxon>
        <taxon>Gammaproteobacteria</taxon>
        <taxon>Lysobacterales</taxon>
        <taxon>Lysobacteraceae</taxon>
        <taxon>Xanthomonas</taxon>
    </lineage>
</organism>
<protein>
    <submittedName>
        <fullName evidence="2">Uncharacterized protein</fullName>
    </submittedName>
</protein>
<feature type="region of interest" description="Disordered" evidence="1">
    <location>
        <begin position="1"/>
        <end position="23"/>
    </location>
</feature>
<name>A0A0U5FK69_XANCI</name>
<keyword evidence="3" id="KW-1185">Reference proteome</keyword>
<dbReference type="AlphaFoldDB" id="A0A0U5FK69"/>
<comment type="caution">
    <text evidence="2">The sequence shown here is derived from an EMBL/GenBank/DDBJ whole genome shotgun (WGS) entry which is preliminary data.</text>
</comment>